<dbReference type="AlphaFoldDB" id="A0AA40KAD8"/>
<proteinExistence type="predicted"/>
<keyword evidence="1" id="KW-0812">Transmembrane</keyword>
<gene>
    <name evidence="2" type="ORF">B0T18DRAFT_76552</name>
</gene>
<comment type="caution">
    <text evidence="2">The sequence shown here is derived from an EMBL/GenBank/DDBJ whole genome shotgun (WGS) entry which is preliminary data.</text>
</comment>
<protein>
    <recommendedName>
        <fullName evidence="4">Integral membrane protein</fullName>
    </recommendedName>
</protein>
<organism evidence="2 3">
    <name type="scientific">Schizothecium vesticola</name>
    <dbReference type="NCBI Taxonomy" id="314040"/>
    <lineage>
        <taxon>Eukaryota</taxon>
        <taxon>Fungi</taxon>
        <taxon>Dikarya</taxon>
        <taxon>Ascomycota</taxon>
        <taxon>Pezizomycotina</taxon>
        <taxon>Sordariomycetes</taxon>
        <taxon>Sordariomycetidae</taxon>
        <taxon>Sordariales</taxon>
        <taxon>Schizotheciaceae</taxon>
        <taxon>Schizothecium</taxon>
    </lineage>
</organism>
<evidence type="ECO:0000313" key="3">
    <source>
        <dbReference type="Proteomes" id="UP001172155"/>
    </source>
</evidence>
<evidence type="ECO:0000313" key="2">
    <source>
        <dbReference type="EMBL" id="KAK0751755.1"/>
    </source>
</evidence>
<feature type="transmembrane region" description="Helical" evidence="1">
    <location>
        <begin position="113"/>
        <end position="134"/>
    </location>
</feature>
<evidence type="ECO:0008006" key="4">
    <source>
        <dbReference type="Google" id="ProtNLM"/>
    </source>
</evidence>
<keyword evidence="3" id="KW-1185">Reference proteome</keyword>
<keyword evidence="1" id="KW-1133">Transmembrane helix</keyword>
<name>A0AA40KAD8_9PEZI</name>
<dbReference type="EMBL" id="JAUKUD010000002">
    <property type="protein sequence ID" value="KAK0751755.1"/>
    <property type="molecule type" value="Genomic_DNA"/>
</dbReference>
<keyword evidence="1" id="KW-0472">Membrane</keyword>
<sequence length="206" mass="21676">MAATTVFDPATLPSCVPTCGVLYDVNGACAATSLDNVGGCFCSDTRLTAFSAGPMGVCDAACTNPNDLVSIRGWYTSFCAQQQQGGVSTAAPGAGKSSGGGAGGTWLSNHYQWVIFLVIMVVAIVGIWVGACLWRKRYLRKRDRQYALATNLGHATESGRVVANDSTQGSIHVPSAGMFQPAPIESAAVYGEKTKGKKSWLRRDRS</sequence>
<accession>A0AA40KAD8</accession>
<evidence type="ECO:0000256" key="1">
    <source>
        <dbReference type="SAM" id="Phobius"/>
    </source>
</evidence>
<reference evidence="2" key="1">
    <citation type="submission" date="2023-06" db="EMBL/GenBank/DDBJ databases">
        <title>Genome-scale phylogeny and comparative genomics of the fungal order Sordariales.</title>
        <authorList>
            <consortium name="Lawrence Berkeley National Laboratory"/>
            <person name="Hensen N."/>
            <person name="Bonometti L."/>
            <person name="Westerberg I."/>
            <person name="Brannstrom I.O."/>
            <person name="Guillou S."/>
            <person name="Cros-Aarteil S."/>
            <person name="Calhoun S."/>
            <person name="Haridas S."/>
            <person name="Kuo A."/>
            <person name="Mondo S."/>
            <person name="Pangilinan J."/>
            <person name="Riley R."/>
            <person name="LaButti K."/>
            <person name="Andreopoulos B."/>
            <person name="Lipzen A."/>
            <person name="Chen C."/>
            <person name="Yanf M."/>
            <person name="Daum C."/>
            <person name="Ng V."/>
            <person name="Clum A."/>
            <person name="Steindorff A."/>
            <person name="Ohm R."/>
            <person name="Martin F."/>
            <person name="Silar P."/>
            <person name="Natvig D."/>
            <person name="Lalanne C."/>
            <person name="Gautier V."/>
            <person name="Ament-velasquez S.L."/>
            <person name="Kruys A."/>
            <person name="Hutchinson M.I."/>
            <person name="Powell A.J."/>
            <person name="Barry K."/>
            <person name="Miller A.N."/>
            <person name="Grigoriev I.V."/>
            <person name="Debuchy R."/>
            <person name="Gladieux P."/>
            <person name="Thoren M.H."/>
            <person name="Johannesson H."/>
        </authorList>
    </citation>
    <scope>NUCLEOTIDE SEQUENCE</scope>
    <source>
        <strain evidence="2">SMH3187-1</strain>
    </source>
</reference>
<dbReference type="Proteomes" id="UP001172155">
    <property type="component" value="Unassembled WGS sequence"/>
</dbReference>